<dbReference type="GO" id="GO:0016509">
    <property type="term" value="F:long-chain (3S)-3-hydroxyacyl-CoA dehydrogenase (NAD+) activity"/>
    <property type="evidence" value="ECO:0007669"/>
    <property type="project" value="TreeGrafter"/>
</dbReference>
<reference evidence="2" key="1">
    <citation type="submission" date="2012-08" db="EMBL/GenBank/DDBJ databases">
        <title>Comparative genomics of metastatic and non-metastatic Leishmania guyanensis provides insights into polygenic factors involved in Leishmania RNA virus infection.</title>
        <authorList>
            <person name="Smith D."/>
            <person name="Hertz-Fowler C."/>
            <person name="Martin R."/>
            <person name="Dickens N."/>
            <person name="Fasel N."/>
            <person name="Falquet L."/>
            <person name="Beverley S."/>
            <person name="Zangger H."/>
            <person name="Calderon-Copete S."/>
            <person name="Mottram J."/>
            <person name="Xenarios I."/>
        </authorList>
    </citation>
    <scope>NUCLEOTIDE SEQUENCE</scope>
    <source>
        <strain evidence="2">MHOM/BR/75/M4147/SSU:IR2SAT-LUC</strain>
    </source>
</reference>
<dbReference type="GO" id="GO:0006635">
    <property type="term" value="P:fatty acid beta-oxidation"/>
    <property type="evidence" value="ECO:0007669"/>
    <property type="project" value="TreeGrafter"/>
</dbReference>
<dbReference type="InterPro" id="IPR050136">
    <property type="entry name" value="FA_oxidation_alpha_subunit"/>
</dbReference>
<dbReference type="EMBL" id="CALQ01001894">
    <property type="protein sequence ID" value="CCM19877.1"/>
    <property type="molecule type" value="Genomic_DNA"/>
</dbReference>
<dbReference type="AlphaFoldDB" id="A0A1E1J8C6"/>
<evidence type="ECO:0000313" key="2">
    <source>
        <dbReference type="EMBL" id="CCM19877.1"/>
    </source>
</evidence>
<name>A0A1E1J8C6_LEIGU</name>
<protein>
    <submittedName>
        <fullName evidence="2">Uncharacterized protein</fullName>
    </submittedName>
</protein>
<organism evidence="2">
    <name type="scientific">Leishmania guyanensis</name>
    <dbReference type="NCBI Taxonomy" id="5670"/>
    <lineage>
        <taxon>Eukaryota</taxon>
        <taxon>Discoba</taxon>
        <taxon>Euglenozoa</taxon>
        <taxon>Kinetoplastea</taxon>
        <taxon>Metakinetoplastina</taxon>
        <taxon>Trypanosomatida</taxon>
        <taxon>Trypanosomatidae</taxon>
        <taxon>Leishmaniinae</taxon>
        <taxon>Leishmania</taxon>
        <taxon>Leishmania guyanensis species complex</taxon>
    </lineage>
</organism>
<dbReference type="PANTHER" id="PTHR43612:SF3">
    <property type="entry name" value="TRIFUNCTIONAL ENZYME SUBUNIT ALPHA, MITOCHONDRIAL"/>
    <property type="match status" value="1"/>
</dbReference>
<proteinExistence type="predicted"/>
<dbReference type="PANTHER" id="PTHR43612">
    <property type="entry name" value="TRIFUNCTIONAL ENZYME SUBUNIT ALPHA"/>
    <property type="match status" value="1"/>
</dbReference>
<gene>
    <name evidence="2" type="primary">LgM4147LRVhigh.35.02290.00300</name>
    <name evidence="2" type="ORF">BN36_3573580</name>
</gene>
<feature type="region of interest" description="Disordered" evidence="1">
    <location>
        <begin position="294"/>
        <end position="343"/>
    </location>
</feature>
<dbReference type="GO" id="GO:0016507">
    <property type="term" value="C:mitochondrial fatty acid beta-oxidation multienzyme complex"/>
    <property type="evidence" value="ECO:0007669"/>
    <property type="project" value="TreeGrafter"/>
</dbReference>
<sequence length="1062" mass="113735">MRRHTQWTLSRRPSRPVLTLTWFCRTQASLSQAPFSAAPSDNCAPENTTAPFFPVDRAAHEAGEPPHPPRRRGTGEVDTLLNDIFELSKKVTGEQKRGRVSIPASRLGNVNLKPRALRRATPGGTALSPPPAEGLIEAKPVIAPPPLSTPVPAVNAGIRHRRPSLPSAPCTAHEAVPPPLQSWTPTFVLTPQHLQATSDAHGASDIAFTLEELENTLFAPVVEQTEGQAEETKAEVPTPSYTAPPPLLTPAMRCSEAPLVAHQPAAISSTNDTVVAIAPQVALAAASPRPVLDNPAASSPTVSTAACTPPVEDVTTTFPCSSSPLTSSARRSSPERLSTGTSRRAPVLQCRLRGSAVEVRMTRPFPAPRELLEALHEALSFIESLPALPEGPRLVRLGVDSTSAAGASCAFLEPEGWTEVTSNMEERVAAQLLKERLLQRITEGAVRRLRYIAELHTAEVEAPLVIRDTAAELLLACTEYEIRLRARPGVVLNGTTEGGVRLSFSGIGVGVFPAPSTVLLLARAVTAMCRGEAERTFLLQALGRASERATGALASPLPSHIVAEAIQRLHALPLAVSAALLRECVNSPGSAGERAMEVAEKSSAQKAHWLNAVWAMARQWWKSVQERRRGRWLMHEKTPATYSVSLSSCVTASEVWRCLCDLLLAPAVDVVFTQQALSDLMHSAPVRRCRQNYLTVASPAFVHTTTSAPPLPAVVVDVTPSSLQHTSVADLACEIREQPADVVLVLSKDVRLQEKLQFLASLHLTDTDSHHCVTVLLPGEPAEVDECASLTRWSACLVPQQSYYEAGPSKLHPCDPCWLHQLVEVSDVRTPEVVTDGALEPHVPASTSLAELYTAHAWRRPCVTTRTNSVGMEMSAAVVFSWEWLMASASGKGHRKVLVEQFQRTHLAPLVLLRPHAEGDSCDDAAQAWWITYGEMSMARQQVARSATVQSLVKSMRAAWLVPSSAPGLPTPASRSHICVAECGVAFLFVLDAACQSLLRRAIESPDQLNVLSIAALGLDPSAGGIVEVADGVAGGTVETLVDGSGTRDPLRVAPAAPLDGG</sequence>
<accession>A0A1E1J8C6</accession>
<evidence type="ECO:0000256" key="1">
    <source>
        <dbReference type="SAM" id="MobiDB-lite"/>
    </source>
</evidence>
<feature type="compositionally biased region" description="Low complexity" evidence="1">
    <location>
        <begin position="295"/>
        <end position="331"/>
    </location>
</feature>
<dbReference type="GO" id="GO:0004300">
    <property type="term" value="F:enoyl-CoA hydratase activity"/>
    <property type="evidence" value="ECO:0007669"/>
    <property type="project" value="TreeGrafter"/>
</dbReference>